<dbReference type="PANTHER" id="PTHR38590:SF1">
    <property type="entry name" value="BLL0828 PROTEIN"/>
    <property type="match status" value="1"/>
</dbReference>
<proteinExistence type="predicted"/>
<organism evidence="2 3">
    <name type="scientific">Pelagerythrobacter marensis</name>
    <dbReference type="NCBI Taxonomy" id="543877"/>
    <lineage>
        <taxon>Bacteria</taxon>
        <taxon>Pseudomonadati</taxon>
        <taxon>Pseudomonadota</taxon>
        <taxon>Alphaproteobacteria</taxon>
        <taxon>Sphingomonadales</taxon>
        <taxon>Erythrobacteraceae</taxon>
        <taxon>Pelagerythrobacter</taxon>
    </lineage>
</organism>
<dbReference type="Gene3D" id="3.40.960.10">
    <property type="entry name" value="VSR Endonuclease"/>
    <property type="match status" value="1"/>
</dbReference>
<dbReference type="InterPro" id="IPR047216">
    <property type="entry name" value="Endonuclease_DUF559_bact"/>
</dbReference>
<accession>A0ABZ2D251</accession>
<dbReference type="SUPFAM" id="SSF52980">
    <property type="entry name" value="Restriction endonuclease-like"/>
    <property type="match status" value="1"/>
</dbReference>
<keyword evidence="2" id="KW-0378">Hydrolase</keyword>
<evidence type="ECO:0000313" key="3">
    <source>
        <dbReference type="Proteomes" id="UP001335183"/>
    </source>
</evidence>
<feature type="domain" description="DUF559" evidence="1">
    <location>
        <begin position="12"/>
        <end position="115"/>
    </location>
</feature>
<name>A0ABZ2D251_9SPHN</name>
<dbReference type="GO" id="GO:0004519">
    <property type="term" value="F:endonuclease activity"/>
    <property type="evidence" value="ECO:0007669"/>
    <property type="project" value="UniProtKB-KW"/>
</dbReference>
<protein>
    <submittedName>
        <fullName evidence="2">Endonuclease domain-containing protein</fullName>
    </submittedName>
</protein>
<dbReference type="InterPro" id="IPR011335">
    <property type="entry name" value="Restrct_endonuc-II-like"/>
</dbReference>
<keyword evidence="2" id="KW-0540">Nuclease</keyword>
<keyword evidence="3" id="KW-1185">Reference proteome</keyword>
<keyword evidence="2" id="KW-0255">Endonuclease</keyword>
<sequence>MPRTKRIRDIGRARRLRAEMSLPEVLLWQELRRKACDIKFRRQHPLGRYVLDFYVAALKLAIEIDGQAHDMGDRPERDIARDRWLRAQNIEVIRIPASEVLRDANEIADSIVRYCQSK</sequence>
<dbReference type="InterPro" id="IPR007569">
    <property type="entry name" value="DUF559"/>
</dbReference>
<gene>
    <name evidence="2" type="ORF">V5F89_11090</name>
</gene>
<dbReference type="RefSeq" id="WP_338445704.1">
    <property type="nucleotide sequence ID" value="NZ_CP144918.1"/>
</dbReference>
<dbReference type="Pfam" id="PF04480">
    <property type="entry name" value="DUF559"/>
    <property type="match status" value="1"/>
</dbReference>
<evidence type="ECO:0000313" key="2">
    <source>
        <dbReference type="EMBL" id="WWA46808.1"/>
    </source>
</evidence>
<dbReference type="Proteomes" id="UP001335183">
    <property type="component" value="Chromosome"/>
</dbReference>
<dbReference type="EMBL" id="CP144918">
    <property type="protein sequence ID" value="WWA46808.1"/>
    <property type="molecule type" value="Genomic_DNA"/>
</dbReference>
<dbReference type="CDD" id="cd01038">
    <property type="entry name" value="Endonuclease_DUF559"/>
    <property type="match status" value="1"/>
</dbReference>
<reference evidence="2 3" key="1">
    <citation type="submission" date="2024-02" db="EMBL/GenBank/DDBJ databases">
        <title>The whole genome sequence of five bacterial samples isolated from Abu Dhabi Sabkha-shore region.</title>
        <authorList>
            <person name="Sudalaimuthuasari N."/>
            <person name="Sarfraz B."/>
            <person name="Tuyisabe J.D."/>
            <person name="Mugisha Ntwali L.D.M."/>
            <person name="Ali A.I.A.A."/>
            <person name="Almansoori S.Z.A."/>
            <person name="Alajami H.S.A."/>
            <person name="Almeqbaali A.A.S."/>
            <person name="Kundu B."/>
            <person name="Saeed E.E."/>
            <person name="Sukumarinath V."/>
            <person name="Mishra A.K."/>
            <person name="Hazzouri K.M."/>
            <person name="Almaskari R."/>
            <person name="Sharma A.K."/>
            <person name="Amiri K.M.A."/>
        </authorList>
    </citation>
    <scope>NUCLEOTIDE SEQUENCE [LARGE SCALE GENOMIC DNA]</scope>
    <source>
        <strain evidence="3">kcgeb_sd</strain>
    </source>
</reference>
<evidence type="ECO:0000259" key="1">
    <source>
        <dbReference type="Pfam" id="PF04480"/>
    </source>
</evidence>
<dbReference type="PANTHER" id="PTHR38590">
    <property type="entry name" value="BLL0828 PROTEIN"/>
    <property type="match status" value="1"/>
</dbReference>